<dbReference type="OrthoDB" id="3599542at2759"/>
<dbReference type="EMBL" id="PEDP01002893">
    <property type="protein sequence ID" value="POS82417.1"/>
    <property type="molecule type" value="Genomic_DNA"/>
</dbReference>
<accession>A0A2S4PKB2</accession>
<keyword evidence="3" id="KW-1185">Reference proteome</keyword>
<comment type="caution">
    <text evidence="2">The sequence shown here is derived from an EMBL/GenBank/DDBJ whole genome shotgun (WGS) entry which is preliminary data.</text>
</comment>
<name>A0A2S4PKB2_9PEZI</name>
<feature type="compositionally biased region" description="Polar residues" evidence="1">
    <location>
        <begin position="1"/>
        <end position="17"/>
    </location>
</feature>
<organism evidence="2 3">
    <name type="scientific">Erysiphe pulchra</name>
    <dbReference type="NCBI Taxonomy" id="225359"/>
    <lineage>
        <taxon>Eukaryota</taxon>
        <taxon>Fungi</taxon>
        <taxon>Dikarya</taxon>
        <taxon>Ascomycota</taxon>
        <taxon>Pezizomycotina</taxon>
        <taxon>Leotiomycetes</taxon>
        <taxon>Erysiphales</taxon>
        <taxon>Erysiphaceae</taxon>
        <taxon>Erysiphe</taxon>
    </lineage>
</organism>
<feature type="region of interest" description="Disordered" evidence="1">
    <location>
        <begin position="253"/>
        <end position="276"/>
    </location>
</feature>
<feature type="non-terminal residue" evidence="2">
    <location>
        <position position="1"/>
    </location>
</feature>
<reference evidence="2 3" key="1">
    <citation type="submission" date="2017-10" db="EMBL/GenBank/DDBJ databases">
        <title>Development of genomic resources for the powdery mildew, Erysiphe pulchra.</title>
        <authorList>
            <person name="Wadl P.A."/>
            <person name="Mack B.M."/>
            <person name="Moore G."/>
            <person name="Beltz S.B."/>
        </authorList>
    </citation>
    <scope>NUCLEOTIDE SEQUENCE [LARGE SCALE GENOMIC DNA]</scope>
    <source>
        <strain evidence="2">Cflorida</strain>
    </source>
</reference>
<sequence length="376" mass="43773">SRGSSGTVRHTSISQPQPALPHPYQRQNEDRVTAALINLSKICKDDQKYGGSPDEFFDARFATFTENCNTVGLPTMRHHDAFHIMLEGAALQHYRTIVSQNDMIIPSISTLAIEMRQFFEGRERESMLRSQWNETSLFSILAEHPESQKDIDKALTLLVQRLRHLQQGLSASYRSEEIFYGKFVDSCKGHPATNIACSTTPRGDTSIDFINRAKASFSTWKVTQGMTNNPHYQKYFEPKNEPEDSFYTDRRFQGSFNRGRRGPQSNHQRKNLENQRRNFNRTRRACYVCRKENCWSTRHTEEERQQARKRLKDIYHRQNPTYISDAEFNAKFGLFVNEIEASNHDYDFIEQLAAITIDEPLDSKHFLLDPEENFQL</sequence>
<feature type="region of interest" description="Disordered" evidence="1">
    <location>
        <begin position="1"/>
        <end position="25"/>
    </location>
</feature>
<protein>
    <submittedName>
        <fullName evidence="2">Uncharacterized protein</fullName>
    </submittedName>
</protein>
<evidence type="ECO:0000313" key="3">
    <source>
        <dbReference type="Proteomes" id="UP000237438"/>
    </source>
</evidence>
<evidence type="ECO:0000256" key="1">
    <source>
        <dbReference type="SAM" id="MobiDB-lite"/>
    </source>
</evidence>
<dbReference type="Proteomes" id="UP000237438">
    <property type="component" value="Unassembled WGS sequence"/>
</dbReference>
<dbReference type="AlphaFoldDB" id="A0A2S4PKB2"/>
<gene>
    <name evidence="2" type="ORF">EPUL_005470</name>
</gene>
<proteinExistence type="predicted"/>
<evidence type="ECO:0000313" key="2">
    <source>
        <dbReference type="EMBL" id="POS82417.1"/>
    </source>
</evidence>